<comment type="caution">
    <text evidence="3">The sequence shown here is derived from an EMBL/GenBank/DDBJ whole genome shotgun (WGS) entry which is preliminary data.</text>
</comment>
<dbReference type="Proteomes" id="UP001500888">
    <property type="component" value="Unassembled WGS sequence"/>
</dbReference>
<gene>
    <name evidence="3" type="ORF">GCM10022226_20170</name>
</gene>
<organism evidence="3 4">
    <name type="scientific">Sphaerisporangium flaviroseum</name>
    <dbReference type="NCBI Taxonomy" id="509199"/>
    <lineage>
        <taxon>Bacteria</taxon>
        <taxon>Bacillati</taxon>
        <taxon>Actinomycetota</taxon>
        <taxon>Actinomycetes</taxon>
        <taxon>Streptosporangiales</taxon>
        <taxon>Streptosporangiaceae</taxon>
        <taxon>Sphaerisporangium</taxon>
    </lineage>
</organism>
<dbReference type="InterPro" id="IPR056470">
    <property type="entry name" value="BesD/HalB-like"/>
</dbReference>
<dbReference type="InterPro" id="IPR005123">
    <property type="entry name" value="Oxoglu/Fe-dep_dioxygenase_dom"/>
</dbReference>
<dbReference type="Pfam" id="PF23169">
    <property type="entry name" value="HalD"/>
    <property type="match status" value="1"/>
</dbReference>
<dbReference type="PROSITE" id="PS51471">
    <property type="entry name" value="FE2OG_OXY"/>
    <property type="match status" value="1"/>
</dbReference>
<keyword evidence="4" id="KW-1185">Reference proteome</keyword>
<protein>
    <recommendedName>
        <fullName evidence="2">Fe2OG dioxygenase domain-containing protein</fullName>
    </recommendedName>
</protein>
<dbReference type="RefSeq" id="WP_344937063.1">
    <property type="nucleotide sequence ID" value="NZ_BAAAZR010000002.1"/>
</dbReference>
<keyword evidence="1" id="KW-0408">Iron</keyword>
<dbReference type="Gene3D" id="2.60.120.620">
    <property type="entry name" value="q2cbj1_9rhob like domain"/>
    <property type="match status" value="1"/>
</dbReference>
<dbReference type="EMBL" id="BAAAZR010000002">
    <property type="protein sequence ID" value="GAA3800540.1"/>
    <property type="molecule type" value="Genomic_DNA"/>
</dbReference>
<reference evidence="4" key="1">
    <citation type="journal article" date="2019" name="Int. J. Syst. Evol. Microbiol.">
        <title>The Global Catalogue of Microorganisms (GCM) 10K type strain sequencing project: providing services to taxonomists for standard genome sequencing and annotation.</title>
        <authorList>
            <consortium name="The Broad Institute Genomics Platform"/>
            <consortium name="The Broad Institute Genome Sequencing Center for Infectious Disease"/>
            <person name="Wu L."/>
            <person name="Ma J."/>
        </authorList>
    </citation>
    <scope>NUCLEOTIDE SEQUENCE [LARGE SCALE GENOMIC DNA]</scope>
    <source>
        <strain evidence="4">JCM 16908</strain>
    </source>
</reference>
<keyword evidence="1" id="KW-0560">Oxidoreductase</keyword>
<proteinExistence type="inferred from homology"/>
<evidence type="ECO:0000313" key="3">
    <source>
        <dbReference type="EMBL" id="GAA3800540.1"/>
    </source>
</evidence>
<name>A0ABP7HRP4_9ACTN</name>
<evidence type="ECO:0000259" key="2">
    <source>
        <dbReference type="PROSITE" id="PS51471"/>
    </source>
</evidence>
<feature type="domain" description="Fe2OG dioxygenase" evidence="2">
    <location>
        <begin position="143"/>
        <end position="251"/>
    </location>
</feature>
<evidence type="ECO:0000256" key="1">
    <source>
        <dbReference type="RuleBase" id="RU003682"/>
    </source>
</evidence>
<accession>A0ABP7HRP4</accession>
<keyword evidence="1" id="KW-0479">Metal-binding</keyword>
<dbReference type="SUPFAM" id="SSF51197">
    <property type="entry name" value="Clavaminate synthase-like"/>
    <property type="match status" value="1"/>
</dbReference>
<sequence>MTPAATANVLTPAGIIDLDRYPIDRLDGSEGRAMLDAIRADLRARGACQLPGFLRQEAVDRLVTEATGKRDIAYRTDDVHNVYFEAIDETRPEHALLQHSSKNAIAWDRIDPDSPVRIAYEWDALTTFVGEAFGLPACHRDEDPLGACSLMLFEEGDELGWHFDRAHFVVTLMLQGARHGGEFEFFPNLRTEQDENHEGVRERLTGSRDGVITLVNEPGTLSLFRGHYSMHRVTPVKGGRTRVNAVLAYAEKPGRKLNDLTQKLFYGRTA</sequence>
<evidence type="ECO:0000313" key="4">
    <source>
        <dbReference type="Proteomes" id="UP001500888"/>
    </source>
</evidence>
<comment type="similarity">
    <text evidence="1">Belongs to the iron/ascorbate-dependent oxidoreductase family.</text>
</comment>